<dbReference type="RefSeq" id="WP_381835843.1">
    <property type="nucleotide sequence ID" value="NZ_JBHTCF010000014.1"/>
</dbReference>
<keyword evidence="2" id="KW-0805">Transcription regulation</keyword>
<dbReference type="SUPFAM" id="SSF88659">
    <property type="entry name" value="Sigma3 and sigma4 domains of RNA polymerase sigma factors"/>
    <property type="match status" value="1"/>
</dbReference>
<dbReference type="InterPro" id="IPR014284">
    <property type="entry name" value="RNA_pol_sigma-70_dom"/>
</dbReference>
<dbReference type="Gene3D" id="1.10.10.10">
    <property type="entry name" value="Winged helix-like DNA-binding domain superfamily/Winged helix DNA-binding domain"/>
    <property type="match status" value="1"/>
</dbReference>
<evidence type="ECO:0000256" key="2">
    <source>
        <dbReference type="ARBA" id="ARBA00023015"/>
    </source>
</evidence>
<gene>
    <name evidence="8" type="ORF">ACFQVC_28360</name>
</gene>
<protein>
    <submittedName>
        <fullName evidence="8">SigE family RNA polymerase sigma factor</fullName>
    </submittedName>
</protein>
<dbReference type="Gene3D" id="1.10.1740.10">
    <property type="match status" value="1"/>
</dbReference>
<dbReference type="NCBIfam" id="TIGR02937">
    <property type="entry name" value="sigma70-ECF"/>
    <property type="match status" value="1"/>
</dbReference>
<keyword evidence="5" id="KW-0804">Transcription</keyword>
<reference evidence="9" key="1">
    <citation type="journal article" date="2019" name="Int. J. Syst. Evol. Microbiol.">
        <title>The Global Catalogue of Microorganisms (GCM) 10K type strain sequencing project: providing services to taxonomists for standard genome sequencing and annotation.</title>
        <authorList>
            <consortium name="The Broad Institute Genomics Platform"/>
            <consortium name="The Broad Institute Genome Sequencing Center for Infectious Disease"/>
            <person name="Wu L."/>
            <person name="Ma J."/>
        </authorList>
    </citation>
    <scope>NUCLEOTIDE SEQUENCE [LARGE SCALE GENOMIC DNA]</scope>
    <source>
        <strain evidence="9">SYNS20</strain>
    </source>
</reference>
<evidence type="ECO:0000256" key="3">
    <source>
        <dbReference type="ARBA" id="ARBA00023082"/>
    </source>
</evidence>
<dbReference type="InterPro" id="IPR013249">
    <property type="entry name" value="RNA_pol_sigma70_r4_t2"/>
</dbReference>
<dbReference type="Pfam" id="PF04542">
    <property type="entry name" value="Sigma70_r2"/>
    <property type="match status" value="1"/>
</dbReference>
<dbReference type="PANTHER" id="PTHR43133">
    <property type="entry name" value="RNA POLYMERASE ECF-TYPE SIGMA FACTO"/>
    <property type="match status" value="1"/>
</dbReference>
<proteinExistence type="inferred from homology"/>
<dbReference type="SUPFAM" id="SSF88946">
    <property type="entry name" value="Sigma2 domain of RNA polymerase sigma factors"/>
    <property type="match status" value="1"/>
</dbReference>
<comment type="similarity">
    <text evidence="1">Belongs to the sigma-70 factor family. ECF subfamily.</text>
</comment>
<sequence length="188" mass="21156">MAERARTIPVPPSATDTRRIGQRSAAHKDFGEYVRLRRGALLRMARRLVPDPTDAEDLLQAALLRTQASWPGINDKTRADAYVRRVMINLRTEWWRARKAVEVPLEHLPDAGSEEARLQQLLDQEQLLGVLPLLGERQRSVLVLRYWEGLSTKETAQALGITVGTVKSTLHRALEILRQELAPSQAAA</sequence>
<keyword evidence="3" id="KW-0731">Sigma factor</keyword>
<dbReference type="InterPro" id="IPR007627">
    <property type="entry name" value="RNA_pol_sigma70_r2"/>
</dbReference>
<comment type="caution">
    <text evidence="8">The sequence shown here is derived from an EMBL/GenBank/DDBJ whole genome shotgun (WGS) entry which is preliminary data.</text>
</comment>
<evidence type="ECO:0000256" key="5">
    <source>
        <dbReference type="ARBA" id="ARBA00023163"/>
    </source>
</evidence>
<evidence type="ECO:0000256" key="4">
    <source>
        <dbReference type="ARBA" id="ARBA00023125"/>
    </source>
</evidence>
<accession>A0ABW2JQB0</accession>
<keyword evidence="4" id="KW-0238">DNA-binding</keyword>
<feature type="region of interest" description="Disordered" evidence="6">
    <location>
        <begin position="1"/>
        <end position="22"/>
    </location>
</feature>
<dbReference type="CDD" id="cd06171">
    <property type="entry name" value="Sigma70_r4"/>
    <property type="match status" value="1"/>
</dbReference>
<dbReference type="SMART" id="SM00421">
    <property type="entry name" value="HTH_LUXR"/>
    <property type="match status" value="1"/>
</dbReference>
<dbReference type="Proteomes" id="UP001596523">
    <property type="component" value="Unassembled WGS sequence"/>
</dbReference>
<keyword evidence="9" id="KW-1185">Reference proteome</keyword>
<dbReference type="Pfam" id="PF08281">
    <property type="entry name" value="Sigma70_r4_2"/>
    <property type="match status" value="1"/>
</dbReference>
<evidence type="ECO:0000259" key="7">
    <source>
        <dbReference type="SMART" id="SM00421"/>
    </source>
</evidence>
<organism evidence="8 9">
    <name type="scientific">Streptomyces monticola</name>
    <dbReference type="NCBI Taxonomy" id="2666263"/>
    <lineage>
        <taxon>Bacteria</taxon>
        <taxon>Bacillati</taxon>
        <taxon>Actinomycetota</taxon>
        <taxon>Actinomycetes</taxon>
        <taxon>Kitasatosporales</taxon>
        <taxon>Streptomycetaceae</taxon>
        <taxon>Streptomyces</taxon>
    </lineage>
</organism>
<dbReference type="PANTHER" id="PTHR43133:SF50">
    <property type="entry name" value="ECF RNA POLYMERASE SIGMA FACTOR SIGM"/>
    <property type="match status" value="1"/>
</dbReference>
<evidence type="ECO:0000256" key="1">
    <source>
        <dbReference type="ARBA" id="ARBA00010641"/>
    </source>
</evidence>
<dbReference type="EMBL" id="JBHTCF010000014">
    <property type="protein sequence ID" value="MFC7308128.1"/>
    <property type="molecule type" value="Genomic_DNA"/>
</dbReference>
<feature type="domain" description="HTH luxR-type" evidence="7">
    <location>
        <begin position="131"/>
        <end position="185"/>
    </location>
</feature>
<dbReference type="InterPro" id="IPR013325">
    <property type="entry name" value="RNA_pol_sigma_r2"/>
</dbReference>
<evidence type="ECO:0000256" key="6">
    <source>
        <dbReference type="SAM" id="MobiDB-lite"/>
    </source>
</evidence>
<name>A0ABW2JQB0_9ACTN</name>
<dbReference type="InterPro" id="IPR036388">
    <property type="entry name" value="WH-like_DNA-bd_sf"/>
</dbReference>
<evidence type="ECO:0000313" key="9">
    <source>
        <dbReference type="Proteomes" id="UP001596523"/>
    </source>
</evidence>
<dbReference type="NCBIfam" id="TIGR02983">
    <property type="entry name" value="SigE-fam_strep"/>
    <property type="match status" value="1"/>
</dbReference>
<dbReference type="InterPro" id="IPR014325">
    <property type="entry name" value="RNA_pol_sigma-E_actinobac"/>
</dbReference>
<evidence type="ECO:0000313" key="8">
    <source>
        <dbReference type="EMBL" id="MFC7308128.1"/>
    </source>
</evidence>
<dbReference type="InterPro" id="IPR000792">
    <property type="entry name" value="Tscrpt_reg_LuxR_C"/>
</dbReference>
<dbReference type="InterPro" id="IPR013324">
    <property type="entry name" value="RNA_pol_sigma_r3/r4-like"/>
</dbReference>
<dbReference type="InterPro" id="IPR039425">
    <property type="entry name" value="RNA_pol_sigma-70-like"/>
</dbReference>